<reference evidence="2" key="1">
    <citation type="submission" date="2021-01" db="EMBL/GenBank/DDBJ databases">
        <authorList>
            <consortium name="Genoscope - CEA"/>
            <person name="William W."/>
        </authorList>
    </citation>
    <scope>NUCLEOTIDE SEQUENCE</scope>
</reference>
<keyword evidence="1" id="KW-0472">Membrane</keyword>
<organism evidence="2 3">
    <name type="scientific">Paramecium sonneborni</name>
    <dbReference type="NCBI Taxonomy" id="65129"/>
    <lineage>
        <taxon>Eukaryota</taxon>
        <taxon>Sar</taxon>
        <taxon>Alveolata</taxon>
        <taxon>Ciliophora</taxon>
        <taxon>Intramacronucleata</taxon>
        <taxon>Oligohymenophorea</taxon>
        <taxon>Peniculida</taxon>
        <taxon>Parameciidae</taxon>
        <taxon>Paramecium</taxon>
    </lineage>
</organism>
<dbReference type="EMBL" id="CAJJDN010000094">
    <property type="protein sequence ID" value="CAD8109956.1"/>
    <property type="molecule type" value="Genomic_DNA"/>
</dbReference>
<proteinExistence type="predicted"/>
<gene>
    <name evidence="2" type="ORF">PSON_ATCC_30995.1.T0940216</name>
</gene>
<evidence type="ECO:0000313" key="2">
    <source>
        <dbReference type="EMBL" id="CAD8109956.1"/>
    </source>
</evidence>
<keyword evidence="1" id="KW-1133">Transmembrane helix</keyword>
<evidence type="ECO:0000313" key="3">
    <source>
        <dbReference type="Proteomes" id="UP000692954"/>
    </source>
</evidence>
<dbReference type="AlphaFoldDB" id="A0A8S1Q2P2"/>
<evidence type="ECO:0000256" key="1">
    <source>
        <dbReference type="SAM" id="Phobius"/>
    </source>
</evidence>
<protein>
    <submittedName>
        <fullName evidence="2">Uncharacterized protein</fullName>
    </submittedName>
</protein>
<keyword evidence="3" id="KW-1185">Reference proteome</keyword>
<dbReference type="Proteomes" id="UP000692954">
    <property type="component" value="Unassembled WGS sequence"/>
</dbReference>
<name>A0A8S1Q2P2_9CILI</name>
<comment type="caution">
    <text evidence="2">The sequence shown here is derived from an EMBL/GenBank/DDBJ whole genome shotgun (WGS) entry which is preliminary data.</text>
</comment>
<feature type="transmembrane region" description="Helical" evidence="1">
    <location>
        <begin position="134"/>
        <end position="158"/>
    </location>
</feature>
<accession>A0A8S1Q2P2</accession>
<keyword evidence="1" id="KW-0812">Transmembrane</keyword>
<sequence length="294" mass="34806">MNQLFEEQVNDENLILKKGIALNTLNCISTNGNPILQVNFKPKQETQILLRLLVQQIIESYFQNNQQYQYQYHWNTIFDVLQLLIQKFPILLPYLLKIYCSNFLEKYYSGIDSSKITSKISFLTLITSLQTHLIILYFIYVWIIQLFIGNLIMQLFLLHMILEDQQQGVIYDKVCQFSNILMNLLQIKSVAKICIQNINDPQNSFNFIKTYIEGIKNFDIKQHFIYKNQLFFILNTLNMLYSVAINLLLDKTEPIQVNSFQMSSAEINHQIFSNFMLHFQDRVKQNINIVKLLF</sequence>